<dbReference type="PROSITE" id="PS52016">
    <property type="entry name" value="TONB_DEPENDENT_REC_3"/>
    <property type="match status" value="1"/>
</dbReference>
<dbReference type="InterPro" id="IPR008969">
    <property type="entry name" value="CarboxyPept-like_regulatory"/>
</dbReference>
<evidence type="ECO:0000256" key="4">
    <source>
        <dbReference type="ARBA" id="ARBA00022692"/>
    </source>
</evidence>
<evidence type="ECO:0000256" key="5">
    <source>
        <dbReference type="ARBA" id="ARBA00023004"/>
    </source>
</evidence>
<evidence type="ECO:0000256" key="7">
    <source>
        <dbReference type="ARBA" id="ARBA00023136"/>
    </source>
</evidence>
<keyword evidence="2" id="KW-0813">Transport</keyword>
<dbReference type="NCBIfam" id="TIGR04056">
    <property type="entry name" value="OMP_RagA_SusC"/>
    <property type="match status" value="1"/>
</dbReference>
<dbReference type="Pfam" id="PF07660">
    <property type="entry name" value="STN"/>
    <property type="match status" value="1"/>
</dbReference>
<dbReference type="InterPro" id="IPR011662">
    <property type="entry name" value="Secretin/TonB_short_N"/>
</dbReference>
<dbReference type="NCBIfam" id="TIGR04057">
    <property type="entry name" value="SusC_RagA_signa"/>
    <property type="match status" value="1"/>
</dbReference>
<dbReference type="Gene3D" id="2.40.170.20">
    <property type="entry name" value="TonB-dependent receptor, beta-barrel domain"/>
    <property type="match status" value="1"/>
</dbReference>
<dbReference type="Gene3D" id="2.60.40.1120">
    <property type="entry name" value="Carboxypeptidase-like, regulatory domain"/>
    <property type="match status" value="1"/>
</dbReference>
<dbReference type="SUPFAM" id="SSF56935">
    <property type="entry name" value="Porins"/>
    <property type="match status" value="1"/>
</dbReference>
<dbReference type="InterPro" id="IPR000531">
    <property type="entry name" value="Beta-barrel_TonB"/>
</dbReference>
<dbReference type="Pfam" id="PF00593">
    <property type="entry name" value="TonB_dep_Rec_b-barrel"/>
    <property type="match status" value="1"/>
</dbReference>
<keyword evidence="5" id="KW-0408">Iron</keyword>
<evidence type="ECO:0000256" key="8">
    <source>
        <dbReference type="ARBA" id="ARBA00023237"/>
    </source>
</evidence>
<evidence type="ECO:0000256" key="3">
    <source>
        <dbReference type="ARBA" id="ARBA00022496"/>
    </source>
</evidence>
<name>A0A644VA38_9ZZZZ</name>
<protein>
    <recommendedName>
        <fullName evidence="9">Secretin/TonB short N-terminal domain-containing protein</fullName>
    </recommendedName>
</protein>
<dbReference type="GO" id="GO:0009279">
    <property type="term" value="C:cell outer membrane"/>
    <property type="evidence" value="ECO:0007669"/>
    <property type="project" value="UniProtKB-SubCell"/>
</dbReference>
<keyword evidence="7" id="KW-0472">Membrane</keyword>
<dbReference type="InterPro" id="IPR039426">
    <property type="entry name" value="TonB-dep_rcpt-like"/>
</dbReference>
<sequence length="1158" mass="129568">MNNNSILKKIVMRTLFTLLIICLFVPFLVAENANGQALKENNITYNIKNASIVNVFNQLSKITGYYFFYNEEVIEGVKGISINVKNTEIGTILNELSRQTNLSFKIIDNTISVSKKGNATTSLVVTQQNGSITGVVKDKNGEPIIGVNILVEGTSLGTITDLDGKFELKNVPSGAVLKVSYIGYLAQLIELKGQNSFNIVLLEDSKTLDEVVVVGFGVQKKENLTGAVSQIKMDEVLGERPVINVMNALQGTMPGLVISGASSPGQTKNYNIRGTTSLNGGEPLVLIDNVPGNIDMINPEDIESVSVLKDAASSAIYGARAAFGVILVTTKKGKKEQRFQLNYNNNFGFQSSINRPEQASALDFLHAYKDAEFLSGNYFAGQNIDKWINYLTEYRKDPSKFETTGDGVYIPTDNNSAKIRYYLNEKDLYDNMLEDYGFLQSHNVSASGGTENLSYRLSLGYNNERGILITDKDSYKRISASSYISADITDWLTQAVDIRYAKSTKSMPNEVSGSLYGMRLCSLTPEGDLTLDDGTTLPMNTPKNMLLYSAPSITLNENPRILSRTTIKPFKGLEAVVEYTFDKKIYDLKAYNSPYDFTSIQLGKSASASTSKYENTKSSTDYNALNAYATYSLDLNEDNHFKFMAGYNQESSMFEQLYVTRLDMINQEMPSFSSATGETTATDTYNEYTVRGGFYRFNYDYKGKYLFETNGRYDGSSKFPKNDRFGFFPSFSLGWNVAREDFMAWSSSWMNEFKLRGSWGQIGNQAINPYAYMPIMDAGKASWIVNGELPTTLATPGLVSSNFTWETVETLDFGVDVNLLNSRLLLTYDWYQRDTKDMLAAGMELPSVVGAPAPLQNVADLRTKGWELAISWRDKIGAWGYNVGLNLYDSRTHVTKYDNAAGLLSNYYEGYEVGEIWGYVTDGFYSMDDFVDSNTWKLKEGVTSIKSYNVRPGDVKFKNLRDDEGSVNQIDPGTSTLENPGDRKIIGNTQSRYQYGITAGVNWKGFDLSILLQGTGKRDYWVSDDRRWGFNSNEFGTIFADQLDYWKPVDAANGNYNAINPNAKYFRIYDQRDNAGSNTRTQTKYLLDASYLRIKNISLSYNVPQRTVNKIGISGLKVFSSVENLHTWTSLPNGYDPERLSWGYPFYRTVSFGLNITL</sequence>
<dbReference type="EMBL" id="VSSQ01000252">
    <property type="protein sequence ID" value="MPL88188.1"/>
    <property type="molecule type" value="Genomic_DNA"/>
</dbReference>
<evidence type="ECO:0000259" key="9">
    <source>
        <dbReference type="SMART" id="SM00965"/>
    </source>
</evidence>
<dbReference type="Gene3D" id="2.170.130.10">
    <property type="entry name" value="TonB-dependent receptor, plug domain"/>
    <property type="match status" value="1"/>
</dbReference>
<feature type="domain" description="Secretin/TonB short N-terminal" evidence="9">
    <location>
        <begin position="65"/>
        <end position="116"/>
    </location>
</feature>
<dbReference type="SMART" id="SM00965">
    <property type="entry name" value="STN"/>
    <property type="match status" value="1"/>
</dbReference>
<keyword evidence="3" id="KW-0406">Ion transport</keyword>
<dbReference type="InterPro" id="IPR023996">
    <property type="entry name" value="TonB-dep_OMP_SusC/RagA"/>
</dbReference>
<dbReference type="InterPro" id="IPR023997">
    <property type="entry name" value="TonB-dep_OMP_SusC/RagA_CS"/>
</dbReference>
<keyword evidence="3" id="KW-0410">Iron transport</keyword>
<organism evidence="10">
    <name type="scientific">bioreactor metagenome</name>
    <dbReference type="NCBI Taxonomy" id="1076179"/>
    <lineage>
        <taxon>unclassified sequences</taxon>
        <taxon>metagenomes</taxon>
        <taxon>ecological metagenomes</taxon>
    </lineage>
</organism>
<comment type="subcellular location">
    <subcellularLocation>
        <location evidence="1">Cell outer membrane</location>
        <topology evidence="1">Multi-pass membrane protein</topology>
    </subcellularLocation>
</comment>
<dbReference type="AlphaFoldDB" id="A0A644VA38"/>
<dbReference type="InterPro" id="IPR012910">
    <property type="entry name" value="Plug_dom"/>
</dbReference>
<dbReference type="SUPFAM" id="SSF49464">
    <property type="entry name" value="Carboxypeptidase regulatory domain-like"/>
    <property type="match status" value="1"/>
</dbReference>
<reference evidence="10" key="1">
    <citation type="submission" date="2019-08" db="EMBL/GenBank/DDBJ databases">
        <authorList>
            <person name="Kucharzyk K."/>
            <person name="Murdoch R.W."/>
            <person name="Higgins S."/>
            <person name="Loffler F."/>
        </authorList>
    </citation>
    <scope>NUCLEOTIDE SEQUENCE</scope>
</reference>
<gene>
    <name evidence="10" type="ORF">SDC9_34206</name>
</gene>
<evidence type="ECO:0000256" key="1">
    <source>
        <dbReference type="ARBA" id="ARBA00004571"/>
    </source>
</evidence>
<dbReference type="GO" id="GO:0006826">
    <property type="term" value="P:iron ion transport"/>
    <property type="evidence" value="ECO:0007669"/>
    <property type="project" value="UniProtKB-KW"/>
</dbReference>
<dbReference type="FunFam" id="2.60.40.1120:FF:000003">
    <property type="entry name" value="Outer membrane protein Omp121"/>
    <property type="match status" value="1"/>
</dbReference>
<dbReference type="InterPro" id="IPR037066">
    <property type="entry name" value="Plug_dom_sf"/>
</dbReference>
<keyword evidence="8" id="KW-0998">Cell outer membrane</keyword>
<dbReference type="Pfam" id="PF07715">
    <property type="entry name" value="Plug"/>
    <property type="match status" value="1"/>
</dbReference>
<evidence type="ECO:0000256" key="6">
    <source>
        <dbReference type="ARBA" id="ARBA00023077"/>
    </source>
</evidence>
<comment type="caution">
    <text evidence="10">The sequence shown here is derived from an EMBL/GenBank/DDBJ whole genome shotgun (WGS) entry which is preliminary data.</text>
</comment>
<keyword evidence="4" id="KW-0812">Transmembrane</keyword>
<evidence type="ECO:0000256" key="2">
    <source>
        <dbReference type="ARBA" id="ARBA00022448"/>
    </source>
</evidence>
<dbReference type="Pfam" id="PF13715">
    <property type="entry name" value="CarbopepD_reg_2"/>
    <property type="match status" value="1"/>
</dbReference>
<proteinExistence type="predicted"/>
<accession>A0A644VA38</accession>
<dbReference type="InterPro" id="IPR036942">
    <property type="entry name" value="Beta-barrel_TonB_sf"/>
</dbReference>
<evidence type="ECO:0000313" key="10">
    <source>
        <dbReference type="EMBL" id="MPL88188.1"/>
    </source>
</evidence>
<keyword evidence="6" id="KW-0798">TonB box</keyword>